<dbReference type="GO" id="GO:0003700">
    <property type="term" value="F:DNA-binding transcription factor activity"/>
    <property type="evidence" value="ECO:0007669"/>
    <property type="project" value="TreeGrafter"/>
</dbReference>
<feature type="domain" description="HTH tetR-type" evidence="3">
    <location>
        <begin position="12"/>
        <end position="72"/>
    </location>
</feature>
<dbReference type="InterPro" id="IPR036271">
    <property type="entry name" value="Tet_transcr_reg_TetR-rel_C_sf"/>
</dbReference>
<dbReference type="Proteomes" id="UP000574769">
    <property type="component" value="Unassembled WGS sequence"/>
</dbReference>
<keyword evidence="1 2" id="KW-0238">DNA-binding</keyword>
<feature type="DNA-binding region" description="H-T-H motif" evidence="2">
    <location>
        <begin position="35"/>
        <end position="54"/>
    </location>
</feature>
<dbReference type="GO" id="GO:0000976">
    <property type="term" value="F:transcription cis-regulatory region binding"/>
    <property type="evidence" value="ECO:0007669"/>
    <property type="project" value="TreeGrafter"/>
</dbReference>
<dbReference type="Gene3D" id="1.10.357.10">
    <property type="entry name" value="Tetracycline Repressor, domain 2"/>
    <property type="match status" value="1"/>
</dbReference>
<reference evidence="4 5" key="1">
    <citation type="submission" date="2020-08" db="EMBL/GenBank/DDBJ databases">
        <title>Genomic Encyclopedia of Type Strains, Phase IV (KMG-IV): sequencing the most valuable type-strain genomes for metagenomic binning, comparative biology and taxonomic classification.</title>
        <authorList>
            <person name="Goeker M."/>
        </authorList>
    </citation>
    <scope>NUCLEOTIDE SEQUENCE [LARGE SCALE GENOMIC DNA]</scope>
    <source>
        <strain evidence="4 5">DSM 15867</strain>
    </source>
</reference>
<dbReference type="RefSeq" id="WP_184115602.1">
    <property type="nucleotide sequence ID" value="NZ_JACHNY010000005.1"/>
</dbReference>
<gene>
    <name evidence="4" type="ORF">GGQ96_002751</name>
</gene>
<dbReference type="InterPro" id="IPR050109">
    <property type="entry name" value="HTH-type_TetR-like_transc_reg"/>
</dbReference>
<dbReference type="InterPro" id="IPR009057">
    <property type="entry name" value="Homeodomain-like_sf"/>
</dbReference>
<evidence type="ECO:0000256" key="1">
    <source>
        <dbReference type="ARBA" id="ARBA00023125"/>
    </source>
</evidence>
<accession>A0A7W7AKB3</accession>
<proteinExistence type="predicted"/>
<dbReference type="AlphaFoldDB" id="A0A7W7AKB3"/>
<dbReference type="Pfam" id="PF00440">
    <property type="entry name" value="TetR_N"/>
    <property type="match status" value="1"/>
</dbReference>
<name>A0A7W7AKB3_9SPHN</name>
<dbReference type="PROSITE" id="PS50977">
    <property type="entry name" value="HTH_TETR_2"/>
    <property type="match status" value="1"/>
</dbReference>
<evidence type="ECO:0000256" key="2">
    <source>
        <dbReference type="PROSITE-ProRule" id="PRU00335"/>
    </source>
</evidence>
<dbReference type="PANTHER" id="PTHR30055">
    <property type="entry name" value="HTH-TYPE TRANSCRIPTIONAL REGULATOR RUTR"/>
    <property type="match status" value="1"/>
</dbReference>
<evidence type="ECO:0000313" key="5">
    <source>
        <dbReference type="Proteomes" id="UP000574769"/>
    </source>
</evidence>
<dbReference type="EMBL" id="JACHNY010000005">
    <property type="protein sequence ID" value="MBB4618608.1"/>
    <property type="molecule type" value="Genomic_DNA"/>
</dbReference>
<dbReference type="SUPFAM" id="SSF48498">
    <property type="entry name" value="Tetracyclin repressor-like, C-terminal domain"/>
    <property type="match status" value="1"/>
</dbReference>
<dbReference type="SUPFAM" id="SSF46689">
    <property type="entry name" value="Homeodomain-like"/>
    <property type="match status" value="1"/>
</dbReference>
<dbReference type="PANTHER" id="PTHR30055:SF226">
    <property type="entry name" value="HTH-TYPE TRANSCRIPTIONAL REGULATOR PKSA"/>
    <property type="match status" value="1"/>
</dbReference>
<organism evidence="4 5">
    <name type="scientific">Sphingomonas abaci</name>
    <dbReference type="NCBI Taxonomy" id="237611"/>
    <lineage>
        <taxon>Bacteria</taxon>
        <taxon>Pseudomonadati</taxon>
        <taxon>Pseudomonadota</taxon>
        <taxon>Alphaproteobacteria</taxon>
        <taxon>Sphingomonadales</taxon>
        <taxon>Sphingomonadaceae</taxon>
        <taxon>Sphingomonas</taxon>
    </lineage>
</organism>
<keyword evidence="5" id="KW-1185">Reference proteome</keyword>
<sequence length="183" mass="19730">MTNPPPRRRVDPDRRRRIIDATIAVIEAEGVAATTHRRIAAAAGVPLGSLTYHFAGLDALLRAAFEQVAAASSDGVLARLEQAETREQAIAATVDVIAGNLWSTPQTLLLSYELYAYAARHPAIAAIMRGWMARSRAALGRHFDPLTARAIDALIEGIGIHNSVDPEPLTPEQIEVVIRRVAG</sequence>
<protein>
    <submittedName>
        <fullName evidence="4">DNA-binding transcriptional regulator YbjK</fullName>
    </submittedName>
</protein>
<dbReference type="InterPro" id="IPR041583">
    <property type="entry name" value="TetR_C_31"/>
</dbReference>
<evidence type="ECO:0000313" key="4">
    <source>
        <dbReference type="EMBL" id="MBB4618608.1"/>
    </source>
</evidence>
<dbReference type="Pfam" id="PF17940">
    <property type="entry name" value="TetR_C_31"/>
    <property type="match status" value="1"/>
</dbReference>
<dbReference type="InterPro" id="IPR001647">
    <property type="entry name" value="HTH_TetR"/>
</dbReference>
<evidence type="ECO:0000259" key="3">
    <source>
        <dbReference type="PROSITE" id="PS50977"/>
    </source>
</evidence>
<comment type="caution">
    <text evidence="4">The sequence shown here is derived from an EMBL/GenBank/DDBJ whole genome shotgun (WGS) entry which is preliminary data.</text>
</comment>